<protein>
    <submittedName>
        <fullName evidence="1">Uncharacterized protein</fullName>
    </submittedName>
</protein>
<dbReference type="EMBL" id="JXTC01000132">
    <property type="protein sequence ID" value="PON86466.1"/>
    <property type="molecule type" value="Genomic_DNA"/>
</dbReference>
<reference evidence="2" key="1">
    <citation type="submission" date="2016-06" db="EMBL/GenBank/DDBJ databases">
        <title>Parallel loss of symbiosis genes in relatives of nitrogen-fixing non-legume Parasponia.</title>
        <authorList>
            <person name="Van Velzen R."/>
            <person name="Holmer R."/>
            <person name="Bu F."/>
            <person name="Rutten L."/>
            <person name="Van Zeijl A."/>
            <person name="Liu W."/>
            <person name="Santuari L."/>
            <person name="Cao Q."/>
            <person name="Sharma T."/>
            <person name="Shen D."/>
            <person name="Roswanjaya Y."/>
            <person name="Wardhani T."/>
            <person name="Kalhor M.S."/>
            <person name="Jansen J."/>
            <person name="Van den Hoogen J."/>
            <person name="Gungor B."/>
            <person name="Hartog M."/>
            <person name="Hontelez J."/>
            <person name="Verver J."/>
            <person name="Yang W.-C."/>
            <person name="Schijlen E."/>
            <person name="Repin R."/>
            <person name="Schilthuizen M."/>
            <person name="Schranz E."/>
            <person name="Heidstra R."/>
            <person name="Miyata K."/>
            <person name="Fedorova E."/>
            <person name="Kohlen W."/>
            <person name="Bisseling T."/>
            <person name="Smit S."/>
            <person name="Geurts R."/>
        </authorList>
    </citation>
    <scope>NUCLEOTIDE SEQUENCE [LARGE SCALE GENOMIC DNA]</scope>
    <source>
        <strain evidence="2">cv. RG33-2</strain>
    </source>
</reference>
<dbReference type="InParanoid" id="A0A2P5ELM9"/>
<evidence type="ECO:0000313" key="1">
    <source>
        <dbReference type="EMBL" id="PON86466.1"/>
    </source>
</evidence>
<keyword evidence="2" id="KW-1185">Reference proteome</keyword>
<dbReference type="AlphaFoldDB" id="A0A2P5ELM9"/>
<evidence type="ECO:0000313" key="2">
    <source>
        <dbReference type="Proteomes" id="UP000237000"/>
    </source>
</evidence>
<dbReference type="Proteomes" id="UP000237000">
    <property type="component" value="Unassembled WGS sequence"/>
</dbReference>
<organism evidence="1 2">
    <name type="scientific">Trema orientale</name>
    <name type="common">Charcoal tree</name>
    <name type="synonym">Celtis orientalis</name>
    <dbReference type="NCBI Taxonomy" id="63057"/>
    <lineage>
        <taxon>Eukaryota</taxon>
        <taxon>Viridiplantae</taxon>
        <taxon>Streptophyta</taxon>
        <taxon>Embryophyta</taxon>
        <taxon>Tracheophyta</taxon>
        <taxon>Spermatophyta</taxon>
        <taxon>Magnoliopsida</taxon>
        <taxon>eudicotyledons</taxon>
        <taxon>Gunneridae</taxon>
        <taxon>Pentapetalae</taxon>
        <taxon>rosids</taxon>
        <taxon>fabids</taxon>
        <taxon>Rosales</taxon>
        <taxon>Cannabaceae</taxon>
        <taxon>Trema</taxon>
    </lineage>
</organism>
<name>A0A2P5ELM9_TREOI</name>
<proteinExistence type="predicted"/>
<sequence length="166" mass="18853">MEEGDGHEIDRLISQTAELHCFDDPLELESYEEETDASTLVLAAAKLLSIKKHSVSFVKTVLAQMWGIPKGLKSNIRLIASKIGKLIEIDVKSMGSSSPATLYGLRWRYWFTNHLRLVFSRKGSEEHRDGFNSNMRGFKTFALSVEYWATTTGFAMLRKESRCRMG</sequence>
<accession>A0A2P5ELM9</accession>
<gene>
    <name evidence="1" type="ORF">TorRG33x02_178070</name>
</gene>
<dbReference type="OrthoDB" id="10522254at2759"/>
<comment type="caution">
    <text evidence="1">The sequence shown here is derived from an EMBL/GenBank/DDBJ whole genome shotgun (WGS) entry which is preliminary data.</text>
</comment>